<sequence length="67" mass="7500">MRIKKKSSRQIEADEIKEEVLSPEADPHLIVLAVVEGSANKPIAPEVVYGPDPKSYKEAWRDPQSDL</sequence>
<dbReference type="EMBL" id="QLLG01000278">
    <property type="protein sequence ID" value="RMX64921.1"/>
    <property type="molecule type" value="Genomic_DNA"/>
</dbReference>
<feature type="region of interest" description="Disordered" evidence="1">
    <location>
        <begin position="43"/>
        <end position="67"/>
    </location>
</feature>
<feature type="compositionally biased region" description="Basic and acidic residues" evidence="1">
    <location>
        <begin position="54"/>
        <end position="67"/>
    </location>
</feature>
<proteinExistence type="predicted"/>
<comment type="caution">
    <text evidence="2">The sequence shown here is derived from an EMBL/GenBank/DDBJ whole genome shotgun (WGS) entry which is preliminary data.</text>
</comment>
<gene>
    <name evidence="2" type="ORF">DD238_005670</name>
</gene>
<accession>A0A3M6VFY2</accession>
<evidence type="ECO:0000313" key="3">
    <source>
        <dbReference type="Proteomes" id="UP000282087"/>
    </source>
</evidence>
<organism evidence="2 3">
    <name type="scientific">Peronospora effusa</name>
    <dbReference type="NCBI Taxonomy" id="542832"/>
    <lineage>
        <taxon>Eukaryota</taxon>
        <taxon>Sar</taxon>
        <taxon>Stramenopiles</taxon>
        <taxon>Oomycota</taxon>
        <taxon>Peronosporomycetes</taxon>
        <taxon>Peronosporales</taxon>
        <taxon>Peronosporaceae</taxon>
        <taxon>Peronospora</taxon>
    </lineage>
</organism>
<evidence type="ECO:0000313" key="2">
    <source>
        <dbReference type="EMBL" id="RMX64921.1"/>
    </source>
</evidence>
<keyword evidence="3" id="KW-1185">Reference proteome</keyword>
<reference evidence="2 3" key="1">
    <citation type="submission" date="2018-06" db="EMBL/GenBank/DDBJ databases">
        <title>Comparative genomics of downy mildews reveals potential adaptations to biotrophy.</title>
        <authorList>
            <person name="Fletcher K."/>
            <person name="Klosterman S.J."/>
            <person name="Derevnina L."/>
            <person name="Martin F."/>
            <person name="Koike S."/>
            <person name="Reyes Chin-Wo S."/>
            <person name="Mou B."/>
            <person name="Michelmore R."/>
        </authorList>
    </citation>
    <scope>NUCLEOTIDE SEQUENCE [LARGE SCALE GENOMIC DNA]</scope>
    <source>
        <strain evidence="2 3">R14</strain>
    </source>
</reference>
<name>A0A3M6VFY2_9STRA</name>
<dbReference type="AlphaFoldDB" id="A0A3M6VFY2"/>
<evidence type="ECO:0000256" key="1">
    <source>
        <dbReference type="SAM" id="MobiDB-lite"/>
    </source>
</evidence>
<protein>
    <submittedName>
        <fullName evidence="2">Uncharacterized protein</fullName>
    </submittedName>
</protein>
<dbReference type="Proteomes" id="UP000282087">
    <property type="component" value="Unassembled WGS sequence"/>
</dbReference>